<evidence type="ECO:0000313" key="7">
    <source>
        <dbReference type="EMBL" id="NWJ12097.1"/>
    </source>
</evidence>
<comment type="caution">
    <text evidence="7">The sequence shown here is derived from an EMBL/GenBank/DDBJ whole genome shotgun (WGS) entry which is preliminary data.</text>
</comment>
<keyword evidence="5" id="KW-0862">Zinc</keyword>
<comment type="similarity">
    <text evidence="5">Belongs to the Deltex family.</text>
</comment>
<dbReference type="GO" id="GO:0016874">
    <property type="term" value="F:ligase activity"/>
    <property type="evidence" value="ECO:0007669"/>
    <property type="project" value="UniProtKB-KW"/>
</dbReference>
<keyword evidence="5" id="KW-0863">Zinc-finger</keyword>
<reference evidence="7 8" key="1">
    <citation type="submission" date="2019-09" db="EMBL/GenBank/DDBJ databases">
        <title>Bird 10,000 Genomes (B10K) Project - Family phase.</title>
        <authorList>
            <person name="Zhang G."/>
        </authorList>
    </citation>
    <scope>NUCLEOTIDE SEQUENCE [LARGE SCALE GENOMIC DNA]</scope>
    <source>
        <strain evidence="7">B10K-MSB-37135</strain>
        <tissue evidence="7">Heart</tissue>
    </source>
</reference>
<keyword evidence="5" id="KW-0963">Cytoplasm</keyword>
<feature type="non-terminal residue" evidence="7">
    <location>
        <position position="103"/>
    </location>
</feature>
<accession>A0A7K4M746</accession>
<comment type="pathway">
    <text evidence="2 5">Protein modification; protein ubiquitination.</text>
</comment>
<dbReference type="PANTHER" id="PTHR12622">
    <property type="entry name" value="DELTEX-RELATED"/>
    <property type="match status" value="1"/>
</dbReference>
<dbReference type="GO" id="GO:0008270">
    <property type="term" value="F:zinc ion binding"/>
    <property type="evidence" value="ECO:0007669"/>
    <property type="project" value="UniProtKB-KW"/>
</dbReference>
<evidence type="ECO:0000259" key="6">
    <source>
        <dbReference type="Pfam" id="PF18102"/>
    </source>
</evidence>
<keyword evidence="3 5" id="KW-0808">Transferase</keyword>
<dbReference type="UniPathway" id="UPA00143"/>
<evidence type="ECO:0000256" key="5">
    <source>
        <dbReference type="RuleBase" id="RU367105"/>
    </source>
</evidence>
<comment type="subcellular location">
    <subcellularLocation>
        <location evidence="5">Cytoplasm</location>
    </subcellularLocation>
</comment>
<dbReference type="InterPro" id="IPR039396">
    <property type="entry name" value="Deltex_C"/>
</dbReference>
<evidence type="ECO:0000256" key="3">
    <source>
        <dbReference type="ARBA" id="ARBA00022679"/>
    </source>
</evidence>
<keyword evidence="7" id="KW-0436">Ligase</keyword>
<comment type="catalytic activity">
    <reaction evidence="1 5">
        <text>S-ubiquitinyl-[E2 ubiquitin-conjugating enzyme]-L-cysteine + [acceptor protein]-L-lysine = [E2 ubiquitin-conjugating enzyme]-L-cysteine + N(6)-ubiquitinyl-[acceptor protein]-L-lysine.</text>
        <dbReference type="EC" id="2.3.2.27"/>
    </reaction>
</comment>
<dbReference type="GO" id="GO:0007219">
    <property type="term" value="P:Notch signaling pathway"/>
    <property type="evidence" value="ECO:0007669"/>
    <property type="project" value="InterPro"/>
</dbReference>
<feature type="non-terminal residue" evidence="7">
    <location>
        <position position="1"/>
    </location>
</feature>
<protein>
    <recommendedName>
        <fullName evidence="5">E3 ubiquitin-protein ligase</fullName>
        <ecNumber evidence="5">2.3.2.27</ecNumber>
    </recommendedName>
</protein>
<keyword evidence="4 5" id="KW-0479">Metal-binding</keyword>
<name>A0A7K4M746_9AVES</name>
<dbReference type="EMBL" id="VWPW01083592">
    <property type="protein sequence ID" value="NWJ12097.1"/>
    <property type="molecule type" value="Genomic_DNA"/>
</dbReference>
<dbReference type="GO" id="GO:0061630">
    <property type="term" value="F:ubiquitin protein ligase activity"/>
    <property type="evidence" value="ECO:0007669"/>
    <property type="project" value="UniProtKB-UniRule"/>
</dbReference>
<dbReference type="InterPro" id="IPR039399">
    <property type="entry name" value="Deltex_C_sf"/>
</dbReference>
<dbReference type="InterPro" id="IPR039398">
    <property type="entry name" value="Deltex_fam"/>
</dbReference>
<dbReference type="AlphaFoldDB" id="A0A7K4M746"/>
<evidence type="ECO:0000256" key="1">
    <source>
        <dbReference type="ARBA" id="ARBA00000900"/>
    </source>
</evidence>
<dbReference type="Pfam" id="PF18102">
    <property type="entry name" value="DTC"/>
    <property type="match status" value="1"/>
</dbReference>
<dbReference type="GO" id="GO:0016567">
    <property type="term" value="P:protein ubiquitination"/>
    <property type="evidence" value="ECO:0007669"/>
    <property type="project" value="UniProtKB-UniRule"/>
</dbReference>
<evidence type="ECO:0000256" key="2">
    <source>
        <dbReference type="ARBA" id="ARBA00004906"/>
    </source>
</evidence>
<dbReference type="Gene3D" id="3.30.390.130">
    <property type="match status" value="1"/>
</dbReference>
<dbReference type="GO" id="GO:0005737">
    <property type="term" value="C:cytoplasm"/>
    <property type="evidence" value="ECO:0007669"/>
    <property type="project" value="UniProtKB-SubCell"/>
</dbReference>
<proteinExistence type="inferred from homology"/>
<sequence length="103" mass="11607">HSDCCRLLFKMFSSYYKVGDPCPGLPYKGGTFHAYLPDNRNGQKTAMLLKKAFEQGLTFQIKFLNGEGRVTWGHIPHKTSLYGGKARNGYPDAQYLQDVCTVL</sequence>
<evidence type="ECO:0000313" key="8">
    <source>
        <dbReference type="Proteomes" id="UP000534426"/>
    </source>
</evidence>
<dbReference type="EC" id="2.3.2.27" evidence="5"/>
<feature type="domain" description="Deltex C-terminal" evidence="6">
    <location>
        <begin position="7"/>
        <end position="100"/>
    </location>
</feature>
<gene>
    <name evidence="7" type="primary">Dtx3l_1</name>
    <name evidence="7" type="ORF">CRYUND_R05727</name>
</gene>
<dbReference type="Proteomes" id="UP000534426">
    <property type="component" value="Unassembled WGS sequence"/>
</dbReference>
<keyword evidence="8" id="KW-1185">Reference proteome</keyword>
<organism evidence="7 8">
    <name type="scientific">Crypturellus undulatus</name>
    <dbReference type="NCBI Taxonomy" id="48396"/>
    <lineage>
        <taxon>Eukaryota</taxon>
        <taxon>Metazoa</taxon>
        <taxon>Chordata</taxon>
        <taxon>Craniata</taxon>
        <taxon>Vertebrata</taxon>
        <taxon>Euteleostomi</taxon>
        <taxon>Archelosauria</taxon>
        <taxon>Archosauria</taxon>
        <taxon>Dinosauria</taxon>
        <taxon>Saurischia</taxon>
        <taxon>Theropoda</taxon>
        <taxon>Coelurosauria</taxon>
        <taxon>Aves</taxon>
        <taxon>Palaeognathae</taxon>
        <taxon>Tinamiformes</taxon>
        <taxon>Tinamidae</taxon>
        <taxon>Crypturellus</taxon>
    </lineage>
</organism>
<evidence type="ECO:0000256" key="4">
    <source>
        <dbReference type="ARBA" id="ARBA00022723"/>
    </source>
</evidence>